<feature type="compositionally biased region" description="Basic and acidic residues" evidence="9">
    <location>
        <begin position="324"/>
        <end position="354"/>
    </location>
</feature>
<dbReference type="Gene3D" id="1.10.167.10">
    <property type="entry name" value="Regulator of G-protein Signalling 4, domain 2"/>
    <property type="match status" value="1"/>
</dbReference>
<feature type="compositionally biased region" description="Low complexity" evidence="9">
    <location>
        <begin position="849"/>
        <end position="861"/>
    </location>
</feature>
<evidence type="ECO:0000259" key="11">
    <source>
        <dbReference type="PROSITE" id="PS50010"/>
    </source>
</evidence>
<comment type="caution">
    <text evidence="12">The sequence shown here is derived from an EMBL/GenBank/DDBJ whole genome shotgun (WGS) entry which is preliminary data.</text>
</comment>
<feature type="compositionally biased region" description="Basic and acidic residues" evidence="9">
    <location>
        <begin position="992"/>
        <end position="1002"/>
    </location>
</feature>
<dbReference type="InterPro" id="IPR036305">
    <property type="entry name" value="RGS_sf"/>
</dbReference>
<dbReference type="SUPFAM" id="SSF50729">
    <property type="entry name" value="PH domain-like"/>
    <property type="match status" value="1"/>
</dbReference>
<proteinExistence type="predicted"/>
<name>A0ABQ0EY49_APOSI</name>
<keyword evidence="8" id="KW-0472">Membrane</keyword>
<dbReference type="Pfam" id="PF17838">
    <property type="entry name" value="PH_16"/>
    <property type="match status" value="1"/>
</dbReference>
<keyword evidence="5" id="KW-0597">Phosphoprotein</keyword>
<dbReference type="SMART" id="SM00325">
    <property type="entry name" value="RhoGEF"/>
    <property type="match status" value="1"/>
</dbReference>
<keyword evidence="7" id="KW-0175">Coiled coil</keyword>
<dbReference type="SUPFAM" id="SSF48065">
    <property type="entry name" value="DBL homology domain (DH-domain)"/>
    <property type="match status" value="1"/>
</dbReference>
<dbReference type="Pfam" id="PF09128">
    <property type="entry name" value="RGS-like"/>
    <property type="match status" value="1"/>
</dbReference>
<keyword evidence="3" id="KW-0343">GTPase activation</keyword>
<dbReference type="EMBL" id="BAAFST010000007">
    <property type="protein sequence ID" value="GAB1291721.1"/>
    <property type="molecule type" value="Genomic_DNA"/>
</dbReference>
<evidence type="ECO:0000256" key="9">
    <source>
        <dbReference type="SAM" id="MobiDB-lite"/>
    </source>
</evidence>
<evidence type="ECO:0000313" key="13">
    <source>
        <dbReference type="Proteomes" id="UP001623349"/>
    </source>
</evidence>
<comment type="subcellular location">
    <subcellularLocation>
        <location evidence="2">Cytoplasm</location>
    </subcellularLocation>
    <subcellularLocation>
        <location evidence="1">Membrane</location>
    </subcellularLocation>
</comment>
<feature type="region of interest" description="Disordered" evidence="9">
    <location>
        <begin position="988"/>
        <end position="1018"/>
    </location>
</feature>
<organism evidence="12 13">
    <name type="scientific">Apodemus speciosus</name>
    <name type="common">Large Japanese field mouse</name>
    <dbReference type="NCBI Taxonomy" id="105296"/>
    <lineage>
        <taxon>Eukaryota</taxon>
        <taxon>Metazoa</taxon>
        <taxon>Chordata</taxon>
        <taxon>Craniata</taxon>
        <taxon>Vertebrata</taxon>
        <taxon>Euteleostomi</taxon>
        <taxon>Mammalia</taxon>
        <taxon>Eutheria</taxon>
        <taxon>Euarchontoglires</taxon>
        <taxon>Glires</taxon>
        <taxon>Rodentia</taxon>
        <taxon>Myomorpha</taxon>
        <taxon>Muroidea</taxon>
        <taxon>Muridae</taxon>
        <taxon>Murinae</taxon>
        <taxon>Apodemus</taxon>
    </lineage>
</organism>
<dbReference type="PROSITE" id="PS50010">
    <property type="entry name" value="DH_2"/>
    <property type="match status" value="1"/>
</dbReference>
<keyword evidence="13" id="KW-1185">Reference proteome</keyword>
<protein>
    <submittedName>
        <fullName evidence="12">Rho guanine nucleotide exchange factor 1</fullName>
    </submittedName>
</protein>
<evidence type="ECO:0000256" key="7">
    <source>
        <dbReference type="ARBA" id="ARBA00023054"/>
    </source>
</evidence>
<evidence type="ECO:0000256" key="8">
    <source>
        <dbReference type="ARBA" id="ARBA00023136"/>
    </source>
</evidence>
<feature type="region of interest" description="Disordered" evidence="9">
    <location>
        <begin position="835"/>
        <end position="872"/>
    </location>
</feature>
<dbReference type="InterPro" id="IPR015212">
    <property type="entry name" value="RGS-like_dom"/>
</dbReference>
<dbReference type="InterPro" id="IPR035899">
    <property type="entry name" value="DBL_dom_sf"/>
</dbReference>
<evidence type="ECO:0000256" key="2">
    <source>
        <dbReference type="ARBA" id="ARBA00004496"/>
    </source>
</evidence>
<evidence type="ECO:0000256" key="3">
    <source>
        <dbReference type="ARBA" id="ARBA00022468"/>
    </source>
</evidence>
<dbReference type="Gene3D" id="1.20.900.10">
    <property type="entry name" value="Dbl homology (DH) domain"/>
    <property type="match status" value="1"/>
</dbReference>
<evidence type="ECO:0000256" key="5">
    <source>
        <dbReference type="ARBA" id="ARBA00022553"/>
    </source>
</evidence>
<gene>
    <name evidence="12" type="ORF">APTSU1_000695100</name>
</gene>
<keyword evidence="6" id="KW-0344">Guanine-nucleotide releasing factor</keyword>
<sequence length="1057" mass="117643">MGEVAGGAAPGPPRSGLVSIIIGAEDEDFENELEANSEDQNSQFQSLEHVKRRPAHLMALLQHVALQFEPGPLLCCLHADMLSSLGSKEAKKAFLDFYHSFLEKTAVLRVPVPPSVAFELDRTRPDLISEDVQRRFVQEVVQSQQAAVSRQLEDFRSKRLMGMTPWEQELSLLEPWLGRDRGSSEARERHVAERLLSHLEEIQYTPSLQMKRKGESYGECCERKAWSGPEGGGGLPGAAPSLLAWGATPFLCPQEVAAVVTAISLYMRHLGVRTKSGDKKSGRNFFRKKVMGNRRSDEPPKTKKGLSSILDPARWNRGEPSVPDCRHLKVEVDAEKPGPADRKGGLGMSSRDRTVATPGQDNPGVSLHPLSADSLDSREQGVDTPQEPGETPPQGPTSLEPLAPPESTEDSGETERRWKRLSGRLGDVDMDPGSATAVLGPTRRATPEPGDDGEPGRSGLELEPEEPPGWRELVPPETLLSLPKSQVKRQEVISELLVTEAAHVRMLRVLHDLFYQPMADGGFFPLEELQNIFPSLDELIEVHSLFLDRLMKRRQESGYLIEEIGDVLLARFDGAEGSWFQKISSRFCSRQSFALEQLKAKQRKEPRFCAFVQEAESRPRCRRLQLKDMIPTEMQRLTKYPLLLQSIGQNTEEPADREKVELAAECCREILHHVNQAVRDMEDLLRLKDYQRRLDLTHLRQSSDPMLSEFKNLDITKKKLVHEGPLTWRVTKDKAVEVHVLLLDDLLLLLQRQDERLLLKSHSRTLTPTPDGKTMLRPVLRLTSAMTREVATDHRAFYVIFTWDQEAQIYELVAQTSSERKNWCALITETAGSLKVPAPASRPKPRPSPSSTREPLLSSSENGTGSAEIAPADARTERILSDLLPFCRPGPEGQLAAIALQKVRSLKQILLSTEEDSGAGPPRDGDGVPGGGAPGPAHTQEIEENLLSLEVAVRQLEELEEEFCRLRPLLFQLGGTLSPNLAASERSAQTAFHEEKSGERMRGPPTPQLPQHLTPQRPRAERHWLNLMADLLGSPPPTLAPAFLPPAFRMGDSGLHS</sequence>
<feature type="domain" description="PH" evidence="10">
    <location>
        <begin position="719"/>
        <end position="832"/>
    </location>
</feature>
<dbReference type="Gene3D" id="2.30.29.30">
    <property type="entry name" value="Pleckstrin-homology domain (PH domain)/Phosphotyrosine-binding domain (PTB)"/>
    <property type="match status" value="1"/>
</dbReference>
<evidence type="ECO:0000259" key="10">
    <source>
        <dbReference type="PROSITE" id="PS50003"/>
    </source>
</evidence>
<dbReference type="PANTHER" id="PTHR45872">
    <property type="entry name" value="RHO GUANINE NUCLEOTIDE EXCHANGE FACTOR 2, ISOFORM D"/>
    <property type="match status" value="1"/>
</dbReference>
<accession>A0ABQ0EY49</accession>
<evidence type="ECO:0000256" key="1">
    <source>
        <dbReference type="ARBA" id="ARBA00004370"/>
    </source>
</evidence>
<dbReference type="InterPro" id="IPR041020">
    <property type="entry name" value="PH_16"/>
</dbReference>
<reference evidence="12 13" key="1">
    <citation type="submission" date="2024-08" db="EMBL/GenBank/DDBJ databases">
        <title>The draft genome of Apodemus speciosus.</title>
        <authorList>
            <person name="Nabeshima K."/>
            <person name="Suzuki S."/>
            <person name="Onuma M."/>
        </authorList>
    </citation>
    <scope>NUCLEOTIDE SEQUENCE [LARGE SCALE GENOMIC DNA]</scope>
    <source>
        <strain evidence="12">IB14-021</strain>
    </source>
</reference>
<dbReference type="InterPro" id="IPR011993">
    <property type="entry name" value="PH-like_dom_sf"/>
</dbReference>
<dbReference type="CDD" id="cd00160">
    <property type="entry name" value="RhoGEF"/>
    <property type="match status" value="1"/>
</dbReference>
<keyword evidence="4" id="KW-0963">Cytoplasm</keyword>
<evidence type="ECO:0000313" key="12">
    <source>
        <dbReference type="EMBL" id="GAB1291721.1"/>
    </source>
</evidence>
<dbReference type="SUPFAM" id="SSF48097">
    <property type="entry name" value="Regulator of G-protein signaling, RGS"/>
    <property type="match status" value="1"/>
</dbReference>
<dbReference type="PANTHER" id="PTHR45872:SF4">
    <property type="entry name" value="RHO GUANINE NUCLEOTIDE EXCHANGE FACTOR 1"/>
    <property type="match status" value="1"/>
</dbReference>
<feature type="region of interest" description="Disordered" evidence="9">
    <location>
        <begin position="274"/>
        <end position="470"/>
    </location>
</feature>
<feature type="region of interest" description="Disordered" evidence="9">
    <location>
        <begin position="912"/>
        <end position="938"/>
    </location>
</feature>
<feature type="domain" description="DH" evidence="11">
    <location>
        <begin position="488"/>
        <end position="677"/>
    </location>
</feature>
<evidence type="ECO:0000256" key="4">
    <source>
        <dbReference type="ARBA" id="ARBA00022490"/>
    </source>
</evidence>
<dbReference type="PROSITE" id="PS50003">
    <property type="entry name" value="PH_DOMAIN"/>
    <property type="match status" value="1"/>
</dbReference>
<evidence type="ECO:0000256" key="6">
    <source>
        <dbReference type="ARBA" id="ARBA00022658"/>
    </source>
</evidence>
<dbReference type="Pfam" id="PF00621">
    <property type="entry name" value="RhoGEF"/>
    <property type="match status" value="1"/>
</dbReference>
<dbReference type="InterPro" id="IPR000219">
    <property type="entry name" value="DH_dom"/>
</dbReference>
<dbReference type="CDD" id="cd14679">
    <property type="entry name" value="PH_p115RhoGEF"/>
    <property type="match status" value="1"/>
</dbReference>
<dbReference type="InterPro" id="IPR044926">
    <property type="entry name" value="RGS_subdomain_2"/>
</dbReference>
<dbReference type="InterPro" id="IPR001849">
    <property type="entry name" value="PH_domain"/>
</dbReference>
<dbReference type="Proteomes" id="UP001623349">
    <property type="component" value="Unassembled WGS sequence"/>
</dbReference>
<dbReference type="SMART" id="SM00233">
    <property type="entry name" value="PH"/>
    <property type="match status" value="1"/>
</dbReference>